<keyword evidence="3 5" id="KW-0285">Flavoprotein</keyword>
<feature type="domain" description="Acyl-CoA dehydrogenase/oxidase N-terminal" evidence="9">
    <location>
        <begin position="25"/>
        <end position="124"/>
    </location>
</feature>
<keyword evidence="11" id="KW-1185">Reference proteome</keyword>
<dbReference type="InterPro" id="IPR006091">
    <property type="entry name" value="Acyl-CoA_Oxase/DH_mid-dom"/>
</dbReference>
<dbReference type="Pfam" id="PF00441">
    <property type="entry name" value="Acyl-CoA_dh_1"/>
    <property type="match status" value="1"/>
</dbReference>
<dbReference type="Gene3D" id="1.10.540.10">
    <property type="entry name" value="Acyl-CoA dehydrogenase/oxidase, N-terminal domain"/>
    <property type="match status" value="1"/>
</dbReference>
<organism evidence="10 11">
    <name type="scientific">Sphaerospermopsis aphanizomenoides LEGE 00250</name>
    <dbReference type="NCBI Taxonomy" id="2777972"/>
    <lineage>
        <taxon>Bacteria</taxon>
        <taxon>Bacillati</taxon>
        <taxon>Cyanobacteriota</taxon>
        <taxon>Cyanophyceae</taxon>
        <taxon>Nostocales</taxon>
        <taxon>Aphanizomenonaceae</taxon>
        <taxon>Sphaerospermopsis</taxon>
        <taxon>Sphaerospermopsis aphanizomenoides</taxon>
    </lineage>
</organism>
<evidence type="ECO:0000313" key="10">
    <source>
        <dbReference type="EMBL" id="MBE9235321.1"/>
    </source>
</evidence>
<dbReference type="PANTHER" id="PTHR43884">
    <property type="entry name" value="ACYL-COA DEHYDROGENASE"/>
    <property type="match status" value="1"/>
</dbReference>
<evidence type="ECO:0000256" key="1">
    <source>
        <dbReference type="ARBA" id="ARBA00001974"/>
    </source>
</evidence>
<evidence type="ECO:0000259" key="7">
    <source>
        <dbReference type="Pfam" id="PF00441"/>
    </source>
</evidence>
<evidence type="ECO:0000259" key="8">
    <source>
        <dbReference type="Pfam" id="PF02770"/>
    </source>
</evidence>
<feature type="coiled-coil region" evidence="6">
    <location>
        <begin position="499"/>
        <end position="533"/>
    </location>
</feature>
<dbReference type="InterPro" id="IPR037069">
    <property type="entry name" value="AcylCoA_DH/ox_N_sf"/>
</dbReference>
<comment type="cofactor">
    <cofactor evidence="1 5">
        <name>FAD</name>
        <dbReference type="ChEBI" id="CHEBI:57692"/>
    </cofactor>
</comment>
<evidence type="ECO:0000256" key="6">
    <source>
        <dbReference type="SAM" id="Coils"/>
    </source>
</evidence>
<dbReference type="SUPFAM" id="SSF47203">
    <property type="entry name" value="Acyl-CoA dehydrogenase C-terminal domain-like"/>
    <property type="match status" value="1"/>
</dbReference>
<evidence type="ECO:0000256" key="2">
    <source>
        <dbReference type="ARBA" id="ARBA00009347"/>
    </source>
</evidence>
<keyword evidence="5" id="KW-0560">Oxidoreductase</keyword>
<accession>A0ABR9V9Z8</accession>
<keyword evidence="4 5" id="KW-0274">FAD</keyword>
<protein>
    <submittedName>
        <fullName evidence="10">Acyl-CoA/acyl-ACP dehydrogenase</fullName>
    </submittedName>
</protein>
<name>A0ABR9V9Z8_9CYAN</name>
<proteinExistence type="inferred from homology"/>
<keyword evidence="6" id="KW-0175">Coiled coil</keyword>
<comment type="caution">
    <text evidence="10">The sequence shown here is derived from an EMBL/GenBank/DDBJ whole genome shotgun (WGS) entry which is preliminary data.</text>
</comment>
<reference evidence="10 11" key="1">
    <citation type="submission" date="2020-10" db="EMBL/GenBank/DDBJ databases">
        <authorList>
            <person name="Castelo-Branco R."/>
            <person name="Eusebio N."/>
            <person name="Adriana R."/>
            <person name="Vieira A."/>
            <person name="Brugerolle De Fraissinette N."/>
            <person name="Rezende De Castro R."/>
            <person name="Schneider M.P."/>
            <person name="Vasconcelos V."/>
            <person name="Leao P.N."/>
        </authorList>
    </citation>
    <scope>NUCLEOTIDE SEQUENCE [LARGE SCALE GENOMIC DNA]</scope>
    <source>
        <strain evidence="10 11">LEGE 00250</strain>
    </source>
</reference>
<dbReference type="CDD" id="cd00567">
    <property type="entry name" value="ACAD"/>
    <property type="match status" value="1"/>
</dbReference>
<dbReference type="InterPro" id="IPR046373">
    <property type="entry name" value="Acyl-CoA_Oxase/DH_mid-dom_sf"/>
</dbReference>
<evidence type="ECO:0000313" key="11">
    <source>
        <dbReference type="Proteomes" id="UP000606776"/>
    </source>
</evidence>
<dbReference type="Pfam" id="PF02770">
    <property type="entry name" value="Acyl-CoA_dh_M"/>
    <property type="match status" value="1"/>
</dbReference>
<dbReference type="InterPro" id="IPR009100">
    <property type="entry name" value="AcylCoA_DH/oxidase_NM_dom_sf"/>
</dbReference>
<dbReference type="InterPro" id="IPR013786">
    <property type="entry name" value="AcylCoA_DH/ox_N"/>
</dbReference>
<dbReference type="InterPro" id="IPR036250">
    <property type="entry name" value="AcylCo_DH-like_C"/>
</dbReference>
<feature type="domain" description="Acyl-CoA dehydrogenase/oxidase C-terminal" evidence="7">
    <location>
        <begin position="240"/>
        <end position="381"/>
    </location>
</feature>
<dbReference type="Proteomes" id="UP000606776">
    <property type="component" value="Unassembled WGS sequence"/>
</dbReference>
<dbReference type="EMBL" id="JADEWB010000014">
    <property type="protein sequence ID" value="MBE9235321.1"/>
    <property type="molecule type" value="Genomic_DNA"/>
</dbReference>
<dbReference type="PANTHER" id="PTHR43884:SF9">
    <property type="entry name" value="COMPLEX I ASSEMBLY FACTOR ACAD9, MITOCHONDRIAL"/>
    <property type="match status" value="1"/>
</dbReference>
<dbReference type="SUPFAM" id="SSF56645">
    <property type="entry name" value="Acyl-CoA dehydrogenase NM domain-like"/>
    <property type="match status" value="1"/>
</dbReference>
<dbReference type="Pfam" id="PF02771">
    <property type="entry name" value="Acyl-CoA_dh_N"/>
    <property type="match status" value="1"/>
</dbReference>
<dbReference type="Gene3D" id="1.20.140.10">
    <property type="entry name" value="Butyryl-CoA Dehydrogenase, subunit A, domain 3"/>
    <property type="match status" value="1"/>
</dbReference>
<evidence type="ECO:0000256" key="5">
    <source>
        <dbReference type="RuleBase" id="RU362125"/>
    </source>
</evidence>
<evidence type="ECO:0000256" key="4">
    <source>
        <dbReference type="ARBA" id="ARBA00022827"/>
    </source>
</evidence>
<dbReference type="Gene3D" id="2.40.110.10">
    <property type="entry name" value="Butyryl-CoA Dehydrogenase, subunit A, domain 2"/>
    <property type="match status" value="1"/>
</dbReference>
<evidence type="ECO:0000256" key="3">
    <source>
        <dbReference type="ARBA" id="ARBA00022630"/>
    </source>
</evidence>
<evidence type="ECO:0000259" key="9">
    <source>
        <dbReference type="Pfam" id="PF02771"/>
    </source>
</evidence>
<gene>
    <name evidence="10" type="ORF">IQ227_04520</name>
</gene>
<comment type="similarity">
    <text evidence="2 5">Belongs to the acyl-CoA dehydrogenase family.</text>
</comment>
<feature type="domain" description="Acyl-CoA oxidase/dehydrogenase middle" evidence="8">
    <location>
        <begin position="129"/>
        <end position="226"/>
    </location>
</feature>
<dbReference type="RefSeq" id="WP_193942045.1">
    <property type="nucleotide sequence ID" value="NZ_JADEWB010000014.1"/>
</dbReference>
<sequence length="538" mass="59505">MHCNSQIQSKESYSRQKSVEIIYWLRDYAQRRINSRLMDERRCITPHIVLDFGKKGLLGMLVPQSSGGVGLTYRDMFQVVQQLAAIDLNLASFVGVNNVLGIYPILKYGTPQIKETYLPNLAQGRDLAAFAITEPSAGSNPRGIKAEAHADGNGGWLLSGTKIWSGSASWSTMINTFAHVIDEQGESLGVTAFTIPEDAPGLRQGAEAPTMGMRGMVQNTIHLEQVKANRENILGEIGLGFAVAQDAMQLGRLGIAVMCIGGMKRCAQLMLRYATGRSIGIERLIDQQITLQRLSHLTAAIGAVECLVNFIATSLDEEKFVPPEAYLVTKIIAPELMWQAADNLVQLLGGRGYIESNIAPQIFRDARLFRIFEGPTETLQMHLGLLALYHTSQLCSSFNAFLGITEISDKLQYTAEYCASYLKKQNLSRSSQKKLSKILSQKLADVAAWGFVLACIQKCYQSQPSSELKRVEQWGQQNFLAKIADAMNDNLANDILLGTNQLENLINQYTENIGNVEQNMVGEENQLDEYLCKIPNVI</sequence>
<dbReference type="InterPro" id="IPR009075">
    <property type="entry name" value="AcylCo_DH/oxidase_C"/>
</dbReference>